<evidence type="ECO:0000313" key="2">
    <source>
        <dbReference type="EMBL" id="RUP49737.1"/>
    </source>
</evidence>
<dbReference type="Proteomes" id="UP000268093">
    <property type="component" value="Unassembled WGS sequence"/>
</dbReference>
<feature type="region of interest" description="Disordered" evidence="1">
    <location>
        <begin position="46"/>
        <end position="142"/>
    </location>
</feature>
<dbReference type="EMBL" id="RBNI01002022">
    <property type="protein sequence ID" value="RUP49737.1"/>
    <property type="molecule type" value="Genomic_DNA"/>
</dbReference>
<keyword evidence="3" id="KW-1185">Reference proteome</keyword>
<name>A0A433DFY2_9FUNG</name>
<sequence length="190" mass="21520">MGQAHSCGSKERSRDDGRAYMEMPSLDDALPSLVVGGNADFAYRLGTEMRERDHGPSTIDRPTLTLNQVNQNKHPPTDSTPPTPPTFPFLSLRPDPSANPHQKDGRVAPWDCDPPPSLEPSHPSRPHRHRQHRHRCTSTSLPASEQSMQHYVRHCGQVLCQLRECHLYKGVLQPDLHRQPGDMHELLRER</sequence>
<reference evidence="2 3" key="1">
    <citation type="journal article" date="2018" name="New Phytol.">
        <title>Phylogenomics of Endogonaceae and evolution of mycorrhizas within Mucoromycota.</title>
        <authorList>
            <person name="Chang Y."/>
            <person name="Desiro A."/>
            <person name="Na H."/>
            <person name="Sandor L."/>
            <person name="Lipzen A."/>
            <person name="Clum A."/>
            <person name="Barry K."/>
            <person name="Grigoriev I.V."/>
            <person name="Martin F.M."/>
            <person name="Stajich J.E."/>
            <person name="Smith M.E."/>
            <person name="Bonito G."/>
            <person name="Spatafora J.W."/>
        </authorList>
    </citation>
    <scope>NUCLEOTIDE SEQUENCE [LARGE SCALE GENOMIC DNA]</scope>
    <source>
        <strain evidence="2 3">GMNB39</strain>
    </source>
</reference>
<proteinExistence type="predicted"/>
<organism evidence="2 3">
    <name type="scientific">Jimgerdemannia flammicorona</name>
    <dbReference type="NCBI Taxonomy" id="994334"/>
    <lineage>
        <taxon>Eukaryota</taxon>
        <taxon>Fungi</taxon>
        <taxon>Fungi incertae sedis</taxon>
        <taxon>Mucoromycota</taxon>
        <taxon>Mucoromycotina</taxon>
        <taxon>Endogonomycetes</taxon>
        <taxon>Endogonales</taxon>
        <taxon>Endogonaceae</taxon>
        <taxon>Jimgerdemannia</taxon>
    </lineage>
</organism>
<evidence type="ECO:0000313" key="3">
    <source>
        <dbReference type="Proteomes" id="UP000268093"/>
    </source>
</evidence>
<feature type="compositionally biased region" description="Polar residues" evidence="1">
    <location>
        <begin position="64"/>
        <end position="74"/>
    </location>
</feature>
<feature type="region of interest" description="Disordered" evidence="1">
    <location>
        <begin position="1"/>
        <end position="33"/>
    </location>
</feature>
<accession>A0A433DFY2</accession>
<evidence type="ECO:0000256" key="1">
    <source>
        <dbReference type="SAM" id="MobiDB-lite"/>
    </source>
</evidence>
<gene>
    <name evidence="2" type="ORF">BC936DRAFT_141662</name>
</gene>
<feature type="compositionally biased region" description="Basic and acidic residues" evidence="1">
    <location>
        <begin position="8"/>
        <end position="19"/>
    </location>
</feature>
<protein>
    <submittedName>
        <fullName evidence="2">Uncharacterized protein</fullName>
    </submittedName>
</protein>
<feature type="compositionally biased region" description="Basic residues" evidence="1">
    <location>
        <begin position="124"/>
        <end position="136"/>
    </location>
</feature>
<feature type="compositionally biased region" description="Pro residues" evidence="1">
    <location>
        <begin position="78"/>
        <end position="87"/>
    </location>
</feature>
<comment type="caution">
    <text evidence="2">The sequence shown here is derived from an EMBL/GenBank/DDBJ whole genome shotgun (WGS) entry which is preliminary data.</text>
</comment>
<dbReference type="AlphaFoldDB" id="A0A433DFY2"/>